<evidence type="ECO:0000313" key="2">
    <source>
        <dbReference type="EMBL" id="KNE61872.1"/>
    </source>
</evidence>
<evidence type="ECO:0000313" key="3">
    <source>
        <dbReference type="Proteomes" id="UP000054350"/>
    </source>
</evidence>
<sequence length="500" mass="54317">MTSPITAAALDRSTSATPGADATALPATSEFHALSDHEQSYLDHYCHDVSAIHDLTARVHALQAHMRVLRAQVQMLVDAELRPYHAAATVIQAHWRGYRVRKRWPGLQQTRVWRAADDRAPPPGPAPLMPLHEARVHGVPAVLVDLWAHGTSVAIWYAAPWPMPAPLFRATTRTSPCATPAVPTLPTTDGITAPTVLAHVDRLTADLAALHAQTASLATDHTSLTEQLSRTTARFDHVDAAHSATARTLADLRESVTTIREDLTHVTAELAALLATPPADARRDVDATPTPGLADDVHALTLENAALADRVELQAMEIRQLRSALAAVADRQSRDHAVVRHAAARTIQAAWWQHRMRKQQRKIAAVRRTAWTSAAAPVTPTPRARRRTRTTSSSSAPPSLLTPVGAAAARVVPDALLSPIHGTLMDDGTGDESMLSVAEESFLSRIEEGRRDAEMDAGHVVSVEDFNYLKAEVEWLRNMVESMQAAQQGQQQRDAALREG</sequence>
<organism evidence="2 3">
    <name type="scientific">Allomyces macrogynus (strain ATCC 38327)</name>
    <name type="common">Allomyces javanicus var. macrogynus</name>
    <dbReference type="NCBI Taxonomy" id="578462"/>
    <lineage>
        <taxon>Eukaryota</taxon>
        <taxon>Fungi</taxon>
        <taxon>Fungi incertae sedis</taxon>
        <taxon>Blastocladiomycota</taxon>
        <taxon>Blastocladiomycetes</taxon>
        <taxon>Blastocladiales</taxon>
        <taxon>Blastocladiaceae</taxon>
        <taxon>Allomyces</taxon>
    </lineage>
</organism>
<dbReference type="AlphaFoldDB" id="A0A0L0SHE5"/>
<dbReference type="PROSITE" id="PS50096">
    <property type="entry name" value="IQ"/>
    <property type="match status" value="1"/>
</dbReference>
<accession>A0A0L0SHE5</accession>
<dbReference type="Pfam" id="PF00612">
    <property type="entry name" value="IQ"/>
    <property type="match status" value="1"/>
</dbReference>
<dbReference type="CDD" id="cd23767">
    <property type="entry name" value="IQCD"/>
    <property type="match status" value="1"/>
</dbReference>
<reference evidence="2 3" key="1">
    <citation type="submission" date="2009-11" db="EMBL/GenBank/DDBJ databases">
        <title>Annotation of Allomyces macrogynus ATCC 38327.</title>
        <authorList>
            <consortium name="The Broad Institute Genome Sequencing Platform"/>
            <person name="Russ C."/>
            <person name="Cuomo C."/>
            <person name="Burger G."/>
            <person name="Gray M.W."/>
            <person name="Holland P.W.H."/>
            <person name="King N."/>
            <person name="Lang F.B.F."/>
            <person name="Roger A.J."/>
            <person name="Ruiz-Trillo I."/>
            <person name="Young S.K."/>
            <person name="Zeng Q."/>
            <person name="Gargeya S."/>
            <person name="Fitzgerald M."/>
            <person name="Haas B."/>
            <person name="Abouelleil A."/>
            <person name="Alvarado L."/>
            <person name="Arachchi H.M."/>
            <person name="Berlin A."/>
            <person name="Chapman S.B."/>
            <person name="Gearin G."/>
            <person name="Goldberg J."/>
            <person name="Griggs A."/>
            <person name="Gujja S."/>
            <person name="Hansen M."/>
            <person name="Heiman D."/>
            <person name="Howarth C."/>
            <person name="Larimer J."/>
            <person name="Lui A."/>
            <person name="MacDonald P.J.P."/>
            <person name="McCowen C."/>
            <person name="Montmayeur A."/>
            <person name="Murphy C."/>
            <person name="Neiman D."/>
            <person name="Pearson M."/>
            <person name="Priest M."/>
            <person name="Roberts A."/>
            <person name="Saif S."/>
            <person name="Shea T."/>
            <person name="Sisk P."/>
            <person name="Stolte C."/>
            <person name="Sykes S."/>
            <person name="Wortman J."/>
            <person name="Nusbaum C."/>
            <person name="Birren B."/>
        </authorList>
    </citation>
    <scope>NUCLEOTIDE SEQUENCE [LARGE SCALE GENOMIC DNA]</scope>
    <source>
        <strain evidence="2 3">ATCC 38327</strain>
    </source>
</reference>
<dbReference type="OrthoDB" id="5590625at2759"/>
<dbReference type="Proteomes" id="UP000054350">
    <property type="component" value="Unassembled WGS sequence"/>
</dbReference>
<name>A0A0L0SHE5_ALLM3</name>
<evidence type="ECO:0000256" key="1">
    <source>
        <dbReference type="SAM" id="MobiDB-lite"/>
    </source>
</evidence>
<gene>
    <name evidence="2" type="ORF">AMAG_07144</name>
</gene>
<feature type="compositionally biased region" description="Low complexity" evidence="1">
    <location>
        <begin position="372"/>
        <end position="382"/>
    </location>
</feature>
<keyword evidence="3" id="KW-1185">Reference proteome</keyword>
<feature type="region of interest" description="Disordered" evidence="1">
    <location>
        <begin position="371"/>
        <end position="401"/>
    </location>
</feature>
<dbReference type="EMBL" id="GG745339">
    <property type="protein sequence ID" value="KNE61872.1"/>
    <property type="molecule type" value="Genomic_DNA"/>
</dbReference>
<dbReference type="VEuPathDB" id="FungiDB:AMAG_07144"/>
<dbReference type="Gene3D" id="1.20.5.190">
    <property type="match status" value="1"/>
</dbReference>
<feature type="region of interest" description="Disordered" evidence="1">
    <location>
        <begin position="1"/>
        <end position="21"/>
    </location>
</feature>
<reference evidence="3" key="2">
    <citation type="submission" date="2009-11" db="EMBL/GenBank/DDBJ databases">
        <title>The Genome Sequence of Allomyces macrogynus strain ATCC 38327.</title>
        <authorList>
            <consortium name="The Broad Institute Genome Sequencing Platform"/>
            <person name="Russ C."/>
            <person name="Cuomo C."/>
            <person name="Shea T."/>
            <person name="Young S.K."/>
            <person name="Zeng Q."/>
            <person name="Koehrsen M."/>
            <person name="Haas B."/>
            <person name="Borodovsky M."/>
            <person name="Guigo R."/>
            <person name="Alvarado L."/>
            <person name="Berlin A."/>
            <person name="Borenstein D."/>
            <person name="Chen Z."/>
            <person name="Engels R."/>
            <person name="Freedman E."/>
            <person name="Gellesch M."/>
            <person name="Goldberg J."/>
            <person name="Griggs A."/>
            <person name="Gujja S."/>
            <person name="Heiman D."/>
            <person name="Hepburn T."/>
            <person name="Howarth C."/>
            <person name="Jen D."/>
            <person name="Larson L."/>
            <person name="Lewis B."/>
            <person name="Mehta T."/>
            <person name="Park D."/>
            <person name="Pearson M."/>
            <person name="Roberts A."/>
            <person name="Saif S."/>
            <person name="Shenoy N."/>
            <person name="Sisk P."/>
            <person name="Stolte C."/>
            <person name="Sykes S."/>
            <person name="Walk T."/>
            <person name="White J."/>
            <person name="Yandava C."/>
            <person name="Burger G."/>
            <person name="Gray M.W."/>
            <person name="Holland P.W.H."/>
            <person name="King N."/>
            <person name="Lang F.B.F."/>
            <person name="Roger A.J."/>
            <person name="Ruiz-Trillo I."/>
            <person name="Lander E."/>
            <person name="Nusbaum C."/>
        </authorList>
    </citation>
    <scope>NUCLEOTIDE SEQUENCE [LARGE SCALE GENOMIC DNA]</scope>
    <source>
        <strain evidence="3">ATCC 38327</strain>
    </source>
</reference>
<dbReference type="InterPro" id="IPR000048">
    <property type="entry name" value="IQ_motif_EF-hand-BS"/>
</dbReference>
<protein>
    <submittedName>
        <fullName evidence="2">Uncharacterized protein</fullName>
    </submittedName>
</protein>
<proteinExistence type="predicted"/>
<feature type="compositionally biased region" description="Low complexity" evidence="1">
    <location>
        <begin position="390"/>
        <end position="399"/>
    </location>
</feature>
<dbReference type="SMART" id="SM00015">
    <property type="entry name" value="IQ"/>
    <property type="match status" value="1"/>
</dbReference>